<name>A0A2H0CGX7_9BACT</name>
<reference evidence="2 3" key="1">
    <citation type="submission" date="2017-09" db="EMBL/GenBank/DDBJ databases">
        <title>Depth-based differentiation of microbial function through sediment-hosted aquifers and enrichment of novel symbionts in the deep terrestrial subsurface.</title>
        <authorList>
            <person name="Probst A.J."/>
            <person name="Ladd B."/>
            <person name="Jarett J.K."/>
            <person name="Geller-Mcgrath D.E."/>
            <person name="Sieber C.M."/>
            <person name="Emerson J.B."/>
            <person name="Anantharaman K."/>
            <person name="Thomas B.C."/>
            <person name="Malmstrom R."/>
            <person name="Stieglmeier M."/>
            <person name="Klingl A."/>
            <person name="Woyke T."/>
            <person name="Ryan C.M."/>
            <person name="Banfield J.F."/>
        </authorList>
    </citation>
    <scope>NUCLEOTIDE SEQUENCE [LARGE SCALE GENOMIC DNA]</scope>
    <source>
        <strain evidence="2">CG22_combo_CG10-13_8_21_14_all_32_8</strain>
    </source>
</reference>
<feature type="transmembrane region" description="Helical" evidence="1">
    <location>
        <begin position="330"/>
        <end position="352"/>
    </location>
</feature>
<keyword evidence="1" id="KW-1133">Transmembrane helix</keyword>
<evidence type="ECO:0000313" key="2">
    <source>
        <dbReference type="EMBL" id="PIP69166.1"/>
    </source>
</evidence>
<dbReference type="EMBL" id="PCTI01000010">
    <property type="protein sequence ID" value="PIP69166.1"/>
    <property type="molecule type" value="Genomic_DNA"/>
</dbReference>
<keyword evidence="1" id="KW-0812">Transmembrane</keyword>
<evidence type="ECO:0000313" key="3">
    <source>
        <dbReference type="Proteomes" id="UP000229176"/>
    </source>
</evidence>
<sequence length="560" mass="65791">MKNNKTEILLYVGVVFVIILFAFSLFKNIAYPLLWNDEASTAMYGRRVLEYGYPKVHDEKNSLYLLSDTNFNIGIRNPGDIYVAEGWTQYYLAAFGDYFANKTSNLYTKTAILRAPFALAGFLAIIIFGITISLFFKDNKKKAFIAFFLFELVSISLILHLREVRYYSLILLFSAVLLNVYLRYIVLKTLSYKHYVWITSLFIVLLFHTHYPVAAIFMLTFGFHNLFLSYKTCEKKLSIFVNNFLKLALPLFISLIFIVLSLIYFKTFIITSSIASQSSLGIGNYFFNIFVAFLFFTKFELLYLAIFIKILLFSFLFLARNNTTKENKILLGVSNFLSLFFCIYILVMARTIFLFERYIIVLQPVLICIILLDIVLCWYLFNQIFIKPESINKKQVPRVFFVIISIAIWISIIPLMELVKGHFYELTHQYKGPLDFAIPYIKEKFDDPSKIIIATNYEENSYMYYLNSRTTIGYVGNNLEEDRKIEPDVIIIRKYFLGGQQRYLDIFNKFFNDKKYEEVSFPIYEYPFNNIPELNLSVSHLFKTQFASKDNEKLYLYIKQ</sequence>
<evidence type="ECO:0000256" key="1">
    <source>
        <dbReference type="SAM" id="Phobius"/>
    </source>
</evidence>
<evidence type="ECO:0008006" key="4">
    <source>
        <dbReference type="Google" id="ProtNLM"/>
    </source>
</evidence>
<feature type="transmembrane region" description="Helical" evidence="1">
    <location>
        <begin position="7"/>
        <end position="26"/>
    </location>
</feature>
<feature type="transmembrane region" description="Helical" evidence="1">
    <location>
        <begin position="244"/>
        <end position="265"/>
    </location>
</feature>
<dbReference type="AlphaFoldDB" id="A0A2H0CGX7"/>
<protein>
    <recommendedName>
        <fullName evidence="4">Glycosyltransferase RgtA/B/C/D-like domain-containing protein</fullName>
    </recommendedName>
</protein>
<organism evidence="2 3">
    <name type="scientific">Candidatus Nomurabacteria bacterium CG22_combo_CG10-13_8_21_14_all_32_8</name>
    <dbReference type="NCBI Taxonomy" id="1974732"/>
    <lineage>
        <taxon>Bacteria</taxon>
        <taxon>Candidatus Nomuraibacteriota</taxon>
    </lineage>
</organism>
<keyword evidence="1" id="KW-0472">Membrane</keyword>
<feature type="transmembrane region" description="Helical" evidence="1">
    <location>
        <begin position="399"/>
        <end position="416"/>
    </location>
</feature>
<feature type="transmembrane region" description="Helical" evidence="1">
    <location>
        <begin position="166"/>
        <end position="184"/>
    </location>
</feature>
<feature type="transmembrane region" description="Helical" evidence="1">
    <location>
        <begin position="196"/>
        <end position="224"/>
    </location>
</feature>
<accession>A0A2H0CGX7</accession>
<feature type="transmembrane region" description="Helical" evidence="1">
    <location>
        <begin position="301"/>
        <end position="318"/>
    </location>
</feature>
<feature type="transmembrane region" description="Helical" evidence="1">
    <location>
        <begin position="143"/>
        <end position="160"/>
    </location>
</feature>
<feature type="transmembrane region" description="Helical" evidence="1">
    <location>
        <begin position="115"/>
        <end position="136"/>
    </location>
</feature>
<dbReference type="Proteomes" id="UP000229176">
    <property type="component" value="Unassembled WGS sequence"/>
</dbReference>
<proteinExistence type="predicted"/>
<feature type="transmembrane region" description="Helical" evidence="1">
    <location>
        <begin position="358"/>
        <end position="379"/>
    </location>
</feature>
<feature type="transmembrane region" description="Helical" evidence="1">
    <location>
        <begin position="277"/>
        <end position="295"/>
    </location>
</feature>
<gene>
    <name evidence="2" type="ORF">COW91_00710</name>
</gene>
<comment type="caution">
    <text evidence="2">The sequence shown here is derived from an EMBL/GenBank/DDBJ whole genome shotgun (WGS) entry which is preliminary data.</text>
</comment>